<dbReference type="EC" id="2.1.1.297" evidence="5"/>
<dbReference type="InterPro" id="IPR029063">
    <property type="entry name" value="SAM-dependent_MTases_sf"/>
</dbReference>
<dbReference type="Pfam" id="PF05175">
    <property type="entry name" value="MTS"/>
    <property type="match status" value="1"/>
</dbReference>
<dbReference type="Proteomes" id="UP000266796">
    <property type="component" value="Chromosome"/>
</dbReference>
<dbReference type="RefSeq" id="WP_108673639.1">
    <property type="nucleotide sequence ID" value="NZ_CP025628.1"/>
</dbReference>
<dbReference type="Gene3D" id="1.10.8.10">
    <property type="entry name" value="DNA helicase RuvA subunit, C-terminal domain"/>
    <property type="match status" value="1"/>
</dbReference>
<dbReference type="InterPro" id="IPR002052">
    <property type="entry name" value="DNA_methylase_N6_adenine_CS"/>
</dbReference>
<evidence type="ECO:0000259" key="6">
    <source>
        <dbReference type="Pfam" id="PF05175"/>
    </source>
</evidence>
<dbReference type="HAMAP" id="MF_02126">
    <property type="entry name" value="RF_methyltr_PrmC"/>
    <property type="match status" value="1"/>
</dbReference>
<dbReference type="CDD" id="cd02440">
    <property type="entry name" value="AdoMet_MTases"/>
    <property type="match status" value="1"/>
</dbReference>
<dbReference type="NCBIfam" id="TIGR00536">
    <property type="entry name" value="hemK_fam"/>
    <property type="match status" value="1"/>
</dbReference>
<dbReference type="InterPro" id="IPR019874">
    <property type="entry name" value="RF_methyltr_PrmC"/>
</dbReference>
<evidence type="ECO:0000256" key="3">
    <source>
        <dbReference type="ARBA" id="ARBA00022691"/>
    </source>
</evidence>
<gene>
    <name evidence="5 8" type="primary">prmC</name>
    <name evidence="8" type="ORF">CKSOR_00072</name>
</gene>
<dbReference type="NCBIfam" id="TIGR03534">
    <property type="entry name" value="RF_mod_PrmC"/>
    <property type="match status" value="1"/>
</dbReference>
<evidence type="ECO:0000256" key="2">
    <source>
        <dbReference type="ARBA" id="ARBA00022679"/>
    </source>
</evidence>
<name>A0A3Q8ETZ0_9PROT</name>
<dbReference type="PANTHER" id="PTHR18895:SF74">
    <property type="entry name" value="MTRF1L RELEASE FACTOR GLUTAMINE METHYLTRANSFERASE"/>
    <property type="match status" value="1"/>
</dbReference>
<dbReference type="FunFam" id="3.40.50.150:FF:000053">
    <property type="entry name" value="Release factor glutamine methyltransferase"/>
    <property type="match status" value="1"/>
</dbReference>
<evidence type="ECO:0000256" key="4">
    <source>
        <dbReference type="ARBA" id="ARBA00048391"/>
    </source>
</evidence>
<keyword evidence="3 5" id="KW-0949">S-adenosyl-L-methionine</keyword>
<dbReference type="PANTHER" id="PTHR18895">
    <property type="entry name" value="HEMK METHYLTRANSFERASE"/>
    <property type="match status" value="1"/>
</dbReference>
<evidence type="ECO:0000259" key="7">
    <source>
        <dbReference type="Pfam" id="PF17827"/>
    </source>
</evidence>
<dbReference type="InterPro" id="IPR050320">
    <property type="entry name" value="N5-glutamine_MTase"/>
</dbReference>
<dbReference type="OrthoDB" id="9800643at2"/>
<dbReference type="Pfam" id="PF17827">
    <property type="entry name" value="PrmC_N"/>
    <property type="match status" value="1"/>
</dbReference>
<dbReference type="GO" id="GO:0102559">
    <property type="term" value="F:peptide chain release factor N(5)-glutamine methyltransferase activity"/>
    <property type="evidence" value="ECO:0007669"/>
    <property type="project" value="UniProtKB-EC"/>
</dbReference>
<feature type="domain" description="Release factor glutamine methyltransferase N-terminal" evidence="7">
    <location>
        <begin position="6"/>
        <end position="64"/>
    </location>
</feature>
<dbReference type="SUPFAM" id="SSF53335">
    <property type="entry name" value="S-adenosyl-L-methionine-dependent methyltransferases"/>
    <property type="match status" value="1"/>
</dbReference>
<reference evidence="8 9" key="1">
    <citation type="journal article" date="2018" name="Parasitology">
        <title>The reduced genome of Candidatus Kinetoplastibacterium sorsogonicusi, the endosymbiont of Kentomonas sorsogonicus (Trypanosomatidae): loss of the haem-synthesis pathway.</title>
        <authorList>
            <person name="Silva F.M."/>
            <person name="Kostygov A.Y."/>
            <person name="Spodareva V.V."/>
            <person name="Butenko A."/>
            <person name="Tossou R."/>
            <person name="Lukes J."/>
            <person name="Yurchenko V."/>
            <person name="Alves J.M.P."/>
        </authorList>
    </citation>
    <scope>NUCLEOTIDE SEQUENCE [LARGE SCALE GENOMIC DNA]</scope>
    <source>
        <strain evidence="8 9">MF-08</strain>
    </source>
</reference>
<feature type="binding site" evidence="5">
    <location>
        <position position="174"/>
    </location>
    <ligand>
        <name>S-adenosyl-L-methionine</name>
        <dbReference type="ChEBI" id="CHEBI:59789"/>
    </ligand>
</feature>
<dbReference type="InterPro" id="IPR040758">
    <property type="entry name" value="PrmC_N"/>
</dbReference>
<keyword evidence="1 5" id="KW-0489">Methyltransferase</keyword>
<feature type="binding site" evidence="5">
    <location>
        <position position="132"/>
    </location>
    <ligand>
        <name>S-adenosyl-L-methionine</name>
        <dbReference type="ChEBI" id="CHEBI:59789"/>
    </ligand>
</feature>
<accession>A0A3Q8ETZ0</accession>
<proteinExistence type="inferred from homology"/>
<feature type="binding site" evidence="5">
    <location>
        <position position="159"/>
    </location>
    <ligand>
        <name>S-adenosyl-L-methionine</name>
        <dbReference type="ChEBI" id="CHEBI:59789"/>
    </ligand>
</feature>
<keyword evidence="2 5" id="KW-0808">Transferase</keyword>
<dbReference type="InterPro" id="IPR004556">
    <property type="entry name" value="HemK-like"/>
</dbReference>
<dbReference type="Gene3D" id="3.40.50.150">
    <property type="entry name" value="Vaccinia Virus protein VP39"/>
    <property type="match status" value="1"/>
</dbReference>
<evidence type="ECO:0000256" key="5">
    <source>
        <dbReference type="HAMAP-Rule" id="MF_02126"/>
    </source>
</evidence>
<dbReference type="InterPro" id="IPR007848">
    <property type="entry name" value="Small_mtfrase_dom"/>
</dbReference>
<dbReference type="EMBL" id="CP025628">
    <property type="protein sequence ID" value="AWD32215.1"/>
    <property type="molecule type" value="Genomic_DNA"/>
</dbReference>
<comment type="similarity">
    <text evidence="5">Belongs to the protein N5-glutamine methyltransferase family. PrmC subfamily.</text>
</comment>
<feature type="binding site" evidence="5">
    <location>
        <begin position="174"/>
        <end position="177"/>
    </location>
    <ligand>
        <name>substrate</name>
    </ligand>
</feature>
<dbReference type="AlphaFoldDB" id="A0A3Q8ETZ0"/>
<protein>
    <recommendedName>
        <fullName evidence="5">Release factor glutamine methyltransferase</fullName>
        <shortName evidence="5">RF MTase</shortName>
        <ecNumber evidence="5">2.1.1.297</ecNumber>
    </recommendedName>
    <alternativeName>
        <fullName evidence="5">N5-glutamine methyltransferase PrmC</fullName>
    </alternativeName>
    <alternativeName>
        <fullName evidence="5">Protein-(glutamine-N5) MTase PrmC</fullName>
    </alternativeName>
    <alternativeName>
        <fullName evidence="5">Protein-glutamine N-methyltransferase PrmC</fullName>
    </alternativeName>
</protein>
<dbReference type="GO" id="GO:0003676">
    <property type="term" value="F:nucleic acid binding"/>
    <property type="evidence" value="ECO:0007669"/>
    <property type="project" value="InterPro"/>
</dbReference>
<evidence type="ECO:0000313" key="8">
    <source>
        <dbReference type="EMBL" id="AWD32215.1"/>
    </source>
</evidence>
<comment type="catalytic activity">
    <reaction evidence="4 5">
        <text>L-glutaminyl-[peptide chain release factor] + S-adenosyl-L-methionine = N(5)-methyl-L-glutaminyl-[peptide chain release factor] + S-adenosyl-L-homocysteine + H(+)</text>
        <dbReference type="Rhea" id="RHEA:42896"/>
        <dbReference type="Rhea" id="RHEA-COMP:10271"/>
        <dbReference type="Rhea" id="RHEA-COMP:10272"/>
        <dbReference type="ChEBI" id="CHEBI:15378"/>
        <dbReference type="ChEBI" id="CHEBI:30011"/>
        <dbReference type="ChEBI" id="CHEBI:57856"/>
        <dbReference type="ChEBI" id="CHEBI:59789"/>
        <dbReference type="ChEBI" id="CHEBI:61891"/>
        <dbReference type="EC" id="2.1.1.297"/>
    </reaction>
</comment>
<evidence type="ECO:0000313" key="9">
    <source>
        <dbReference type="Proteomes" id="UP000266796"/>
    </source>
</evidence>
<sequence>MLLKNLLKENKIPFSERLILLEYLLKKPKSWIIAHADEMFIKADPYYKLLQKRLNGEPISYIIGSREFYGHNFLINSDVLIPRPDTELLVDTSLEFISNMNNPKILDLGTGSGIIAISIAINRPDAEIWACDISEKALNVAKKNAKNFNVDIKFLCSDWFKSIYNQKFDLILSNPPYISNNDTHLNIGDLRFEPNIALIGGLDGLSAFYTIISESVKFLKPGSMIWVEHGFNQSKDVYHIMKNNNFINIISKKDLNGIDRICGGYFPY</sequence>
<organism evidence="8 9">
    <name type="scientific">Candidatus Kinetoplastidibacterium kentomonadis</name>
    <dbReference type="NCBI Taxonomy" id="1576550"/>
    <lineage>
        <taxon>Bacteria</taxon>
        <taxon>Pseudomonadati</taxon>
        <taxon>Pseudomonadota</taxon>
        <taxon>Betaproteobacteria</taxon>
        <taxon>Candidatus Kinetoplastidibacterium</taxon>
    </lineage>
</organism>
<evidence type="ECO:0000256" key="1">
    <source>
        <dbReference type="ARBA" id="ARBA00022603"/>
    </source>
</evidence>
<comment type="function">
    <text evidence="5">Methylates the class 1 translation termination release factors RF1/PrfA and RF2/PrfB on the glutamine residue of the universally conserved GGQ motif.</text>
</comment>
<dbReference type="KEGG" id="kso:CKSOR_00072"/>
<feature type="domain" description="Methyltransferase small" evidence="6">
    <location>
        <begin position="97"/>
        <end position="188"/>
    </location>
</feature>
<dbReference type="GO" id="GO:0032259">
    <property type="term" value="P:methylation"/>
    <property type="evidence" value="ECO:0007669"/>
    <property type="project" value="UniProtKB-KW"/>
</dbReference>
<keyword evidence="9" id="KW-1185">Reference proteome</keyword>
<feature type="binding site" evidence="5">
    <location>
        <begin position="109"/>
        <end position="113"/>
    </location>
    <ligand>
        <name>S-adenosyl-L-methionine</name>
        <dbReference type="ChEBI" id="CHEBI:59789"/>
    </ligand>
</feature>
<dbReference type="PROSITE" id="PS00092">
    <property type="entry name" value="N6_MTASE"/>
    <property type="match status" value="1"/>
</dbReference>